<gene>
    <name evidence="5" type="ORF">AAFF_G00405090</name>
</gene>
<organism evidence="5 6">
    <name type="scientific">Aldrovandia affinis</name>
    <dbReference type="NCBI Taxonomy" id="143900"/>
    <lineage>
        <taxon>Eukaryota</taxon>
        <taxon>Metazoa</taxon>
        <taxon>Chordata</taxon>
        <taxon>Craniata</taxon>
        <taxon>Vertebrata</taxon>
        <taxon>Euteleostomi</taxon>
        <taxon>Actinopterygii</taxon>
        <taxon>Neopterygii</taxon>
        <taxon>Teleostei</taxon>
        <taxon>Notacanthiformes</taxon>
        <taxon>Halosauridae</taxon>
        <taxon>Aldrovandia</taxon>
    </lineage>
</organism>
<dbReference type="Pfam" id="PF23283">
    <property type="entry name" value="D8C_UMOD"/>
    <property type="match status" value="1"/>
</dbReference>
<dbReference type="Pfam" id="PF25776">
    <property type="entry name" value="Ig_VWDE"/>
    <property type="match status" value="1"/>
</dbReference>
<accession>A0AAD7T7W8</accession>
<evidence type="ECO:0000256" key="2">
    <source>
        <dbReference type="ARBA" id="ARBA00023157"/>
    </source>
</evidence>
<dbReference type="GO" id="GO:0005576">
    <property type="term" value="C:extracellular region"/>
    <property type="evidence" value="ECO:0007669"/>
    <property type="project" value="TreeGrafter"/>
</dbReference>
<keyword evidence="1" id="KW-0732">Signal</keyword>
<dbReference type="PANTHER" id="PTHR14949:SF53">
    <property type="entry name" value="VON WILLEBRAND FACTOR D AND EGF DOMAIN-CONTAINING PROTEIN"/>
    <property type="match status" value="1"/>
</dbReference>
<evidence type="ECO:0000256" key="1">
    <source>
        <dbReference type="ARBA" id="ARBA00022729"/>
    </source>
</evidence>
<dbReference type="EMBL" id="JAINUG010000008">
    <property type="protein sequence ID" value="KAJ8415952.1"/>
    <property type="molecule type" value="Genomic_DNA"/>
</dbReference>
<keyword evidence="6" id="KW-1185">Reference proteome</keyword>
<reference evidence="5" key="1">
    <citation type="journal article" date="2023" name="Science">
        <title>Genome structures resolve the early diversification of teleost fishes.</title>
        <authorList>
            <person name="Parey E."/>
            <person name="Louis A."/>
            <person name="Montfort J."/>
            <person name="Bouchez O."/>
            <person name="Roques C."/>
            <person name="Iampietro C."/>
            <person name="Lluch J."/>
            <person name="Castinel A."/>
            <person name="Donnadieu C."/>
            <person name="Desvignes T."/>
            <person name="Floi Bucao C."/>
            <person name="Jouanno E."/>
            <person name="Wen M."/>
            <person name="Mejri S."/>
            <person name="Dirks R."/>
            <person name="Jansen H."/>
            <person name="Henkel C."/>
            <person name="Chen W.J."/>
            <person name="Zahm M."/>
            <person name="Cabau C."/>
            <person name="Klopp C."/>
            <person name="Thompson A.W."/>
            <person name="Robinson-Rechavi M."/>
            <person name="Braasch I."/>
            <person name="Lecointre G."/>
            <person name="Bobe J."/>
            <person name="Postlethwait J.H."/>
            <person name="Berthelot C."/>
            <person name="Roest Crollius H."/>
            <person name="Guiguen Y."/>
        </authorList>
    </citation>
    <scope>NUCLEOTIDE SEQUENCE</scope>
    <source>
        <strain evidence="5">NC1722</strain>
    </source>
</reference>
<dbReference type="InterPro" id="IPR057885">
    <property type="entry name" value="Ig_VWDE"/>
</dbReference>
<protein>
    <recommendedName>
        <fullName evidence="7">VWFD domain-containing protein</fullName>
    </recommendedName>
</protein>
<feature type="domain" description="UMOD/GP2/OIT3-like D8C" evidence="3">
    <location>
        <begin position="96"/>
        <end position="189"/>
    </location>
</feature>
<dbReference type="GO" id="GO:0005102">
    <property type="term" value="F:signaling receptor binding"/>
    <property type="evidence" value="ECO:0007669"/>
    <property type="project" value="TreeGrafter"/>
</dbReference>
<dbReference type="InterPro" id="IPR057774">
    <property type="entry name" value="D8C_UMOD/GP2/OIT3-like"/>
</dbReference>
<evidence type="ECO:0000259" key="3">
    <source>
        <dbReference type="Pfam" id="PF23283"/>
    </source>
</evidence>
<proteinExistence type="predicted"/>
<dbReference type="GO" id="GO:0009986">
    <property type="term" value="C:cell surface"/>
    <property type="evidence" value="ECO:0007669"/>
    <property type="project" value="TreeGrafter"/>
</dbReference>
<keyword evidence="2" id="KW-1015">Disulfide bond</keyword>
<dbReference type="Proteomes" id="UP001221898">
    <property type="component" value="Unassembled WGS sequence"/>
</dbReference>
<sequence length="320" mass="35840">MKWRLIRSNSFRTMGLQVPVEHFLMFLVTILATGGYCQMEFPETALHTPGMPPECAPGGHTLLQNPYRSVTFNSQRLQHSSLQDFICDHSLSPGWYQFHIFDKPARMPTECVEVNHCGTQAPVWLSLGEGETLPRPLEVKQLTACATWQFFFSSSKDCCLFRIPVTVRNCGDFYVYLLQPTQGCMGYCAQVMSDVKPAICGPEEMDVDGTCEAKRPPSPSLPEITAELSGHSIYLKCSFRVQSSNSSLGYIVAWSRLSSEGRKEELKQETTIQTFSFIELDGINLRLGDKIYCSCSSFFLDSPHVRGRPCKVRSSLQGSG</sequence>
<evidence type="ECO:0000313" key="5">
    <source>
        <dbReference type="EMBL" id="KAJ8415952.1"/>
    </source>
</evidence>
<feature type="domain" description="VWDE-like Ig-like" evidence="4">
    <location>
        <begin position="214"/>
        <end position="309"/>
    </location>
</feature>
<evidence type="ECO:0008006" key="7">
    <source>
        <dbReference type="Google" id="ProtNLM"/>
    </source>
</evidence>
<comment type="caution">
    <text evidence="5">The sequence shown here is derived from an EMBL/GenBank/DDBJ whole genome shotgun (WGS) entry which is preliminary data.</text>
</comment>
<evidence type="ECO:0000313" key="6">
    <source>
        <dbReference type="Proteomes" id="UP001221898"/>
    </source>
</evidence>
<dbReference type="InterPro" id="IPR050969">
    <property type="entry name" value="Dev_Signal_Modulators"/>
</dbReference>
<name>A0AAD7T7W8_9TELE</name>
<evidence type="ECO:0000259" key="4">
    <source>
        <dbReference type="Pfam" id="PF25776"/>
    </source>
</evidence>
<dbReference type="AlphaFoldDB" id="A0AAD7T7W8"/>
<dbReference type="PANTHER" id="PTHR14949">
    <property type="entry name" value="EGF-LIKE-DOMAIN, MULTIPLE 7, 8"/>
    <property type="match status" value="1"/>
</dbReference>